<dbReference type="InterPro" id="IPR046886">
    <property type="entry name" value="RsmE_MTase_dom"/>
</dbReference>
<evidence type="ECO:0000313" key="16">
    <source>
        <dbReference type="EMBL" id="RCA12269.1"/>
    </source>
</evidence>
<dbReference type="Gene3D" id="3.40.1280.10">
    <property type="match status" value="1"/>
</dbReference>
<sequence length="250" mass="28379">MQRYFLEEAYQPSEKFELSAEAFHHIVHVMRMKPKDRVYLAFSDQQVIIAEITEITEEKVYLTEIEKEEMEKELPSMITIASGYPKGDKLEWIVQKGTELGAHAFIGFPAKTSVVKWDAKKRKKRQERLTKIAQEAAEQSHRQIAPRVELLDTEKELFTQLSDYDVILVAYEESAKQGELANLAKVFNSVTAGSRILAIFGPEGGLMAEEINQFVDAGAIICGLGPRILRTETAPLYLLSAASYHWELNK</sequence>
<evidence type="ECO:0000256" key="9">
    <source>
        <dbReference type="ARBA" id="ARBA00022691"/>
    </source>
</evidence>
<evidence type="ECO:0000313" key="17">
    <source>
        <dbReference type="Proteomes" id="UP000220669"/>
    </source>
</evidence>
<reference evidence="15 17" key="2">
    <citation type="submission" date="2017-09" db="EMBL/GenBank/DDBJ databases">
        <title>FDA dAtabase for Regulatory Grade micrObial Sequences (FDA-ARGOS): Supporting development and validation of Infectious Disease Dx tests.</title>
        <authorList>
            <person name="Minogue T."/>
            <person name="Wolcott M."/>
            <person name="Wasieloski L."/>
            <person name="Aguilar W."/>
            <person name="Moore D."/>
            <person name="Tallon L.J."/>
            <person name="Sadzewicz L."/>
            <person name="Ott S."/>
            <person name="Zhao X."/>
            <person name="Nagaraj S."/>
            <person name="Vavikolanu K."/>
            <person name="Aluvathingal J."/>
            <person name="Nadendla S."/>
            <person name="Sichtig H."/>
        </authorList>
    </citation>
    <scope>NUCLEOTIDE SEQUENCE [LARGE SCALE GENOMIC DNA]</scope>
    <source>
        <strain evidence="15 17">FDAARGOS_396</strain>
    </source>
</reference>
<evidence type="ECO:0000256" key="6">
    <source>
        <dbReference type="ARBA" id="ARBA00022552"/>
    </source>
</evidence>
<feature type="domain" description="Ribosomal RNA small subunit methyltransferase E PUA-like" evidence="14">
    <location>
        <begin position="19"/>
        <end position="64"/>
    </location>
</feature>
<evidence type="ECO:0000256" key="2">
    <source>
        <dbReference type="ARBA" id="ARBA00005528"/>
    </source>
</evidence>
<accession>A0A2A7SJM6</accession>
<dbReference type="EMBL" id="LEPB01000001">
    <property type="protein sequence ID" value="RCA12269.1"/>
    <property type="molecule type" value="Genomic_DNA"/>
</dbReference>
<dbReference type="GO" id="GO:0070475">
    <property type="term" value="P:rRNA base methylation"/>
    <property type="evidence" value="ECO:0007669"/>
    <property type="project" value="TreeGrafter"/>
</dbReference>
<keyword evidence="5 12" id="KW-0963">Cytoplasm</keyword>
<dbReference type="Proteomes" id="UP000220669">
    <property type="component" value="Unassembled WGS sequence"/>
</dbReference>
<dbReference type="InterPro" id="IPR029026">
    <property type="entry name" value="tRNA_m1G_MTases_N"/>
</dbReference>
<evidence type="ECO:0000256" key="8">
    <source>
        <dbReference type="ARBA" id="ARBA00022679"/>
    </source>
</evidence>
<protein>
    <recommendedName>
        <fullName evidence="4 12">Ribosomal RNA small subunit methyltransferase E</fullName>
        <ecNumber evidence="3 12">2.1.1.193</ecNumber>
    </recommendedName>
</protein>
<evidence type="ECO:0000256" key="10">
    <source>
        <dbReference type="ARBA" id="ARBA00025699"/>
    </source>
</evidence>
<keyword evidence="8 12" id="KW-0808">Transferase</keyword>
<dbReference type="NCBIfam" id="TIGR00046">
    <property type="entry name" value="RsmE family RNA methyltransferase"/>
    <property type="match status" value="1"/>
</dbReference>
<gene>
    <name evidence="15" type="ORF">CRM96_02025</name>
    <name evidence="16" type="ORF">EA71_00476</name>
</gene>
<dbReference type="EMBL" id="PDEB01000004">
    <property type="protein sequence ID" value="PEH43867.1"/>
    <property type="molecule type" value="Genomic_DNA"/>
</dbReference>
<dbReference type="NCBIfam" id="NF008691">
    <property type="entry name" value="PRK11713.1-4"/>
    <property type="match status" value="1"/>
</dbReference>
<evidence type="ECO:0000256" key="11">
    <source>
        <dbReference type="ARBA" id="ARBA00047944"/>
    </source>
</evidence>
<comment type="function">
    <text evidence="10 12">Specifically methylates the N3 position of the uracil ring of uridine 1498 (m3U1498) in 16S rRNA. Acts on the fully assembled 30S ribosomal subunit.</text>
</comment>
<keyword evidence="7 12" id="KW-0489">Methyltransferase</keyword>
<comment type="subcellular location">
    <subcellularLocation>
        <location evidence="1 12">Cytoplasm</location>
    </subcellularLocation>
</comment>
<dbReference type="InterPro" id="IPR029028">
    <property type="entry name" value="Alpha/beta_knot_MTases"/>
</dbReference>
<dbReference type="OrthoDB" id="9815641at2"/>
<dbReference type="Pfam" id="PF20260">
    <property type="entry name" value="PUA_4"/>
    <property type="match status" value="1"/>
</dbReference>
<name>A0A2A7SJM6_9ENTE</name>
<dbReference type="CDD" id="cd18084">
    <property type="entry name" value="RsmE-like"/>
    <property type="match status" value="1"/>
</dbReference>
<dbReference type="InterPro" id="IPR015947">
    <property type="entry name" value="PUA-like_sf"/>
</dbReference>
<keyword evidence="6 12" id="KW-0698">rRNA processing</keyword>
<evidence type="ECO:0000313" key="18">
    <source>
        <dbReference type="Proteomes" id="UP000252797"/>
    </source>
</evidence>
<dbReference type="EC" id="2.1.1.193" evidence="3 12"/>
<dbReference type="Proteomes" id="UP000252797">
    <property type="component" value="Unassembled WGS sequence"/>
</dbReference>
<evidence type="ECO:0000313" key="15">
    <source>
        <dbReference type="EMBL" id="PEH43867.1"/>
    </source>
</evidence>
<evidence type="ECO:0000259" key="14">
    <source>
        <dbReference type="Pfam" id="PF20260"/>
    </source>
</evidence>
<dbReference type="KEGG" id="edu:LIU_03660"/>
<dbReference type="SUPFAM" id="SSF88697">
    <property type="entry name" value="PUA domain-like"/>
    <property type="match status" value="1"/>
</dbReference>
<dbReference type="RefSeq" id="WP_005877318.1">
    <property type="nucleotide sequence ID" value="NZ_CABGIQ010000023.1"/>
</dbReference>
<organism evidence="15 17">
    <name type="scientific">Enterococcus durans</name>
    <dbReference type="NCBI Taxonomy" id="53345"/>
    <lineage>
        <taxon>Bacteria</taxon>
        <taxon>Bacillati</taxon>
        <taxon>Bacillota</taxon>
        <taxon>Bacilli</taxon>
        <taxon>Lactobacillales</taxon>
        <taxon>Enterococcaceae</taxon>
        <taxon>Enterococcus</taxon>
    </lineage>
</organism>
<dbReference type="GeneID" id="56743111"/>
<comment type="similarity">
    <text evidence="2 12">Belongs to the RNA methyltransferase RsmE family.</text>
</comment>
<dbReference type="STRING" id="53345.LIU_03660"/>
<evidence type="ECO:0000256" key="3">
    <source>
        <dbReference type="ARBA" id="ARBA00012328"/>
    </source>
</evidence>
<evidence type="ECO:0000256" key="5">
    <source>
        <dbReference type="ARBA" id="ARBA00022490"/>
    </source>
</evidence>
<dbReference type="Pfam" id="PF04452">
    <property type="entry name" value="Methyltrans_RNA"/>
    <property type="match status" value="1"/>
</dbReference>
<dbReference type="InterPro" id="IPR046887">
    <property type="entry name" value="RsmE_PUA-like"/>
</dbReference>
<evidence type="ECO:0000256" key="7">
    <source>
        <dbReference type="ARBA" id="ARBA00022603"/>
    </source>
</evidence>
<comment type="catalytic activity">
    <reaction evidence="11 12">
        <text>uridine(1498) in 16S rRNA + S-adenosyl-L-methionine = N(3)-methyluridine(1498) in 16S rRNA + S-adenosyl-L-homocysteine + H(+)</text>
        <dbReference type="Rhea" id="RHEA:42920"/>
        <dbReference type="Rhea" id="RHEA-COMP:10283"/>
        <dbReference type="Rhea" id="RHEA-COMP:10284"/>
        <dbReference type="ChEBI" id="CHEBI:15378"/>
        <dbReference type="ChEBI" id="CHEBI:57856"/>
        <dbReference type="ChEBI" id="CHEBI:59789"/>
        <dbReference type="ChEBI" id="CHEBI:65315"/>
        <dbReference type="ChEBI" id="CHEBI:74502"/>
        <dbReference type="EC" id="2.1.1.193"/>
    </reaction>
</comment>
<dbReference type="Gene3D" id="2.40.240.20">
    <property type="entry name" value="Hypothetical PUA domain-like, domain 1"/>
    <property type="match status" value="1"/>
</dbReference>
<dbReference type="GO" id="GO:0005737">
    <property type="term" value="C:cytoplasm"/>
    <property type="evidence" value="ECO:0007669"/>
    <property type="project" value="UniProtKB-SubCell"/>
</dbReference>
<keyword evidence="9 12" id="KW-0949">S-adenosyl-L-methionine</keyword>
<dbReference type="InterPro" id="IPR006700">
    <property type="entry name" value="RsmE"/>
</dbReference>
<feature type="domain" description="Ribosomal RNA small subunit methyltransferase E methyltransferase" evidence="13">
    <location>
        <begin position="73"/>
        <end position="242"/>
    </location>
</feature>
<dbReference type="PANTHER" id="PTHR30027:SF3">
    <property type="entry name" value="16S RRNA (URACIL(1498)-N(3))-METHYLTRANSFERASE"/>
    <property type="match status" value="1"/>
</dbReference>
<comment type="caution">
    <text evidence="15">The sequence shown here is derived from an EMBL/GenBank/DDBJ whole genome shotgun (WGS) entry which is preliminary data.</text>
</comment>
<dbReference type="PANTHER" id="PTHR30027">
    <property type="entry name" value="RIBOSOMAL RNA SMALL SUBUNIT METHYLTRANSFERASE E"/>
    <property type="match status" value="1"/>
</dbReference>
<evidence type="ECO:0000259" key="13">
    <source>
        <dbReference type="Pfam" id="PF04452"/>
    </source>
</evidence>
<evidence type="ECO:0000256" key="4">
    <source>
        <dbReference type="ARBA" id="ARBA00013673"/>
    </source>
</evidence>
<evidence type="ECO:0000256" key="12">
    <source>
        <dbReference type="PIRNR" id="PIRNR015601"/>
    </source>
</evidence>
<dbReference type="SUPFAM" id="SSF75217">
    <property type="entry name" value="alpha/beta knot"/>
    <property type="match status" value="1"/>
</dbReference>
<dbReference type="AlphaFoldDB" id="A0A2A7SJM6"/>
<proteinExistence type="inferred from homology"/>
<reference evidence="16 18" key="1">
    <citation type="submission" date="2015-06" db="EMBL/GenBank/DDBJ databases">
        <title>The Genome Sequence of Enterococcus durans 4EA1.</title>
        <authorList>
            <consortium name="The Broad Institute Genomics Platform"/>
            <consortium name="The Broad Institute Genome Sequencing Center for Infectious Disease"/>
            <person name="Earl A.M."/>
            <person name="Van Tyne D."/>
            <person name="Lebreton F."/>
            <person name="Saavedra J.T."/>
            <person name="Gilmore M.S."/>
            <person name="Manson Mcguire A."/>
            <person name="Clock S."/>
            <person name="Crupain M."/>
            <person name="Rangan U."/>
            <person name="Young S."/>
            <person name="Abouelleil A."/>
            <person name="Cao P."/>
            <person name="Chapman S.B."/>
            <person name="Griggs A."/>
            <person name="Priest M."/>
            <person name="Shea T."/>
            <person name="Wortman J."/>
            <person name="Nusbaum C."/>
            <person name="Birren B."/>
        </authorList>
    </citation>
    <scope>NUCLEOTIDE SEQUENCE [LARGE SCALE GENOMIC DNA]</scope>
    <source>
        <strain evidence="16 18">4EA1</strain>
    </source>
</reference>
<dbReference type="GO" id="GO:0070042">
    <property type="term" value="F:rRNA (uridine-N3-)-methyltransferase activity"/>
    <property type="evidence" value="ECO:0007669"/>
    <property type="project" value="TreeGrafter"/>
</dbReference>
<dbReference type="PIRSF" id="PIRSF015601">
    <property type="entry name" value="MTase_slr0722"/>
    <property type="match status" value="1"/>
</dbReference>
<evidence type="ECO:0000256" key="1">
    <source>
        <dbReference type="ARBA" id="ARBA00004496"/>
    </source>
</evidence>